<feature type="chain" id="PRO_5035213580" evidence="6">
    <location>
        <begin position="24"/>
        <end position="425"/>
    </location>
</feature>
<keyword evidence="3 5" id="KW-1133">Transmembrane helix</keyword>
<dbReference type="InterPro" id="IPR029045">
    <property type="entry name" value="ClpP/crotonase-like_dom_sf"/>
</dbReference>
<dbReference type="Gene3D" id="2.40.50.140">
    <property type="entry name" value="Nucleic acid-binding proteins"/>
    <property type="match status" value="1"/>
</dbReference>
<dbReference type="SUPFAM" id="SSF52096">
    <property type="entry name" value="ClpP/crotonase"/>
    <property type="match status" value="1"/>
</dbReference>
<protein>
    <submittedName>
        <fullName evidence="10">Nodulation protein NfeD</fullName>
    </submittedName>
</protein>
<name>A0A8J6NQW0_9BACT</name>
<dbReference type="InterPro" id="IPR052165">
    <property type="entry name" value="Membrane_assoc_protease"/>
</dbReference>
<evidence type="ECO:0000256" key="1">
    <source>
        <dbReference type="ARBA" id="ARBA00004141"/>
    </source>
</evidence>
<dbReference type="Pfam" id="PF25145">
    <property type="entry name" value="NfeD1b_N"/>
    <property type="match status" value="1"/>
</dbReference>
<evidence type="ECO:0000313" key="10">
    <source>
        <dbReference type="EMBL" id="MBC8361376.1"/>
    </source>
</evidence>
<dbReference type="InterPro" id="IPR056739">
    <property type="entry name" value="NfeD_membrane"/>
</dbReference>
<evidence type="ECO:0000256" key="5">
    <source>
        <dbReference type="SAM" id="Phobius"/>
    </source>
</evidence>
<feature type="domain" description="NfeD-like C-terminal" evidence="7">
    <location>
        <begin position="369"/>
        <end position="422"/>
    </location>
</feature>
<dbReference type="InterPro" id="IPR056738">
    <property type="entry name" value="NfeD1b_N"/>
</dbReference>
<feature type="domain" description="NfeD integral membrane" evidence="8">
    <location>
        <begin position="236"/>
        <end position="353"/>
    </location>
</feature>
<keyword evidence="4 5" id="KW-0472">Membrane</keyword>
<dbReference type="PANTHER" id="PTHR33507:SF4">
    <property type="entry name" value="NODULATION COMPETITIVENESS PROTEIN NFED"/>
    <property type="match status" value="1"/>
</dbReference>
<accession>A0A8J6NQW0</accession>
<comment type="subcellular location">
    <subcellularLocation>
        <location evidence="1">Membrane</location>
        <topology evidence="1">Multi-pass membrane protein</topology>
    </subcellularLocation>
</comment>
<feature type="signal peptide" evidence="6">
    <location>
        <begin position="1"/>
        <end position="23"/>
    </location>
</feature>
<dbReference type="AlphaFoldDB" id="A0A8J6NQW0"/>
<evidence type="ECO:0000259" key="7">
    <source>
        <dbReference type="Pfam" id="PF01957"/>
    </source>
</evidence>
<dbReference type="SUPFAM" id="SSF141322">
    <property type="entry name" value="NfeD domain-like"/>
    <property type="match status" value="1"/>
</dbReference>
<dbReference type="InterPro" id="IPR012340">
    <property type="entry name" value="NA-bd_OB-fold"/>
</dbReference>
<evidence type="ECO:0000259" key="8">
    <source>
        <dbReference type="Pfam" id="PF24961"/>
    </source>
</evidence>
<feature type="domain" description="NfeD1b N-terminal" evidence="9">
    <location>
        <begin position="28"/>
        <end position="190"/>
    </location>
</feature>
<feature type="transmembrane region" description="Helical" evidence="5">
    <location>
        <begin position="281"/>
        <end position="298"/>
    </location>
</feature>
<dbReference type="Pfam" id="PF24961">
    <property type="entry name" value="NfeD_membrane"/>
    <property type="match status" value="1"/>
</dbReference>
<feature type="transmembrane region" description="Helical" evidence="5">
    <location>
        <begin position="305"/>
        <end position="324"/>
    </location>
</feature>
<evidence type="ECO:0000259" key="9">
    <source>
        <dbReference type="Pfam" id="PF25145"/>
    </source>
</evidence>
<evidence type="ECO:0000313" key="11">
    <source>
        <dbReference type="Proteomes" id="UP000603434"/>
    </source>
</evidence>
<proteinExistence type="predicted"/>
<sequence length="425" mass="45344">MKYKYLLFVLVVFLFCGPHNTLAAKSEIYVIKLSGAISPGTADFLKSGIRKASDNHVACIIVELDTPGGLAESMRDMVMAIFASTVPVVIYVAPSGARAASAGVMITMAADIAAMAPGTNIGAAYPVGAGGKEIDKTMSAKITNDMVAQAKSIAIKRGRNAQWVERAVRNSESVTETEALKQNVIDIIAKDMDDLIRQINGRKIEDKGILHLDDASITVLKESMRTKILKTISDPNIAYILLMIGLAGLYFELSHPGVVLPGVVGGISLILAFFAFQTIPINFAGILLIILALIFFIMEMKIASYGLLSIAGIISLLLGSLMLFDTGDPQIRLSLTVLIPTLVLVSGFFVTIAALVFKSHLSKPLTGAQGLVGEIGIVKKNIMPEGKVFVHGELWNATAKEPIGEGVRVRVVAVVNLVLQVEAVE</sequence>
<comment type="caution">
    <text evidence="10">The sequence shown here is derived from an EMBL/GenBank/DDBJ whole genome shotgun (WGS) entry which is preliminary data.</text>
</comment>
<keyword evidence="6" id="KW-0732">Signal</keyword>
<gene>
    <name evidence="10" type="ORF">H8E23_08270</name>
</gene>
<evidence type="ECO:0000256" key="3">
    <source>
        <dbReference type="ARBA" id="ARBA00022989"/>
    </source>
</evidence>
<dbReference type="PANTHER" id="PTHR33507">
    <property type="entry name" value="INNER MEMBRANE PROTEIN YBBJ"/>
    <property type="match status" value="1"/>
</dbReference>
<feature type="transmembrane region" description="Helical" evidence="5">
    <location>
        <begin position="236"/>
        <end position="253"/>
    </location>
</feature>
<dbReference type="Gene3D" id="3.90.226.10">
    <property type="entry name" value="2-enoyl-CoA Hydratase, Chain A, domain 1"/>
    <property type="match status" value="1"/>
</dbReference>
<keyword evidence="2 5" id="KW-0812">Transmembrane</keyword>
<reference evidence="10 11" key="1">
    <citation type="submission" date="2020-08" db="EMBL/GenBank/DDBJ databases">
        <title>Bridging the membrane lipid divide: bacteria of the FCB group superphylum have the potential to synthesize archaeal ether lipids.</title>
        <authorList>
            <person name="Villanueva L."/>
            <person name="Von Meijenfeldt F.A.B."/>
            <person name="Westbye A.B."/>
            <person name="Yadav S."/>
            <person name="Hopmans E.C."/>
            <person name="Dutilh B.E."/>
            <person name="Sinninghe Damste J.S."/>
        </authorList>
    </citation>
    <scope>NUCLEOTIDE SEQUENCE [LARGE SCALE GENOMIC DNA]</scope>
    <source>
        <strain evidence="10">NIOZ-UU30</strain>
    </source>
</reference>
<dbReference type="Pfam" id="PF01957">
    <property type="entry name" value="NfeD"/>
    <property type="match status" value="1"/>
</dbReference>
<dbReference type="Proteomes" id="UP000603434">
    <property type="component" value="Unassembled WGS sequence"/>
</dbReference>
<evidence type="ECO:0000256" key="4">
    <source>
        <dbReference type="ARBA" id="ARBA00023136"/>
    </source>
</evidence>
<evidence type="ECO:0000256" key="2">
    <source>
        <dbReference type="ARBA" id="ARBA00022692"/>
    </source>
</evidence>
<dbReference type="EMBL" id="JACNJH010000132">
    <property type="protein sequence ID" value="MBC8361376.1"/>
    <property type="molecule type" value="Genomic_DNA"/>
</dbReference>
<evidence type="ECO:0000256" key="6">
    <source>
        <dbReference type="SAM" id="SignalP"/>
    </source>
</evidence>
<dbReference type="GO" id="GO:0016020">
    <property type="term" value="C:membrane"/>
    <property type="evidence" value="ECO:0007669"/>
    <property type="project" value="UniProtKB-SubCell"/>
</dbReference>
<dbReference type="InterPro" id="IPR002810">
    <property type="entry name" value="NfeD-like_C"/>
</dbReference>
<organism evidence="10 11">
    <name type="scientific">Candidatus Desulfatibia profunda</name>
    <dbReference type="NCBI Taxonomy" id="2841695"/>
    <lineage>
        <taxon>Bacteria</taxon>
        <taxon>Pseudomonadati</taxon>
        <taxon>Thermodesulfobacteriota</taxon>
        <taxon>Desulfobacteria</taxon>
        <taxon>Desulfobacterales</taxon>
        <taxon>Desulfobacterales incertae sedis</taxon>
        <taxon>Candidatus Desulfatibia</taxon>
    </lineage>
</organism>
<feature type="transmembrane region" description="Helical" evidence="5">
    <location>
        <begin position="336"/>
        <end position="357"/>
    </location>
</feature>
<dbReference type="CDD" id="cd07020">
    <property type="entry name" value="Clp_protease_NfeD_1"/>
    <property type="match status" value="1"/>
</dbReference>